<dbReference type="EMBL" id="CAJOBJ010204771">
    <property type="protein sequence ID" value="CAF4993644.1"/>
    <property type="molecule type" value="Genomic_DNA"/>
</dbReference>
<dbReference type="EMBL" id="CAJOBH010091117">
    <property type="protein sequence ID" value="CAF4565648.1"/>
    <property type="molecule type" value="Genomic_DNA"/>
</dbReference>
<evidence type="ECO:0000313" key="3">
    <source>
        <dbReference type="Proteomes" id="UP000681720"/>
    </source>
</evidence>
<protein>
    <submittedName>
        <fullName evidence="2">Uncharacterized protein</fullName>
    </submittedName>
</protein>
<dbReference type="Proteomes" id="UP000681967">
    <property type="component" value="Unassembled WGS sequence"/>
</dbReference>
<sequence>KPPEEVPPELQRRPYHTEYQVEHVQEKWLEPKIK</sequence>
<feature type="non-terminal residue" evidence="2">
    <location>
        <position position="1"/>
    </location>
</feature>
<evidence type="ECO:0000313" key="1">
    <source>
        <dbReference type="EMBL" id="CAF4565648.1"/>
    </source>
</evidence>
<dbReference type="Proteomes" id="UP000681720">
    <property type="component" value="Unassembled WGS sequence"/>
</dbReference>
<evidence type="ECO:0000313" key="2">
    <source>
        <dbReference type="EMBL" id="CAF4993644.1"/>
    </source>
</evidence>
<reference evidence="2" key="1">
    <citation type="submission" date="2021-02" db="EMBL/GenBank/DDBJ databases">
        <authorList>
            <person name="Nowell W R."/>
        </authorList>
    </citation>
    <scope>NUCLEOTIDE SEQUENCE</scope>
</reference>
<organism evidence="2 3">
    <name type="scientific">Rotaria magnacalcarata</name>
    <dbReference type="NCBI Taxonomy" id="392030"/>
    <lineage>
        <taxon>Eukaryota</taxon>
        <taxon>Metazoa</taxon>
        <taxon>Spiralia</taxon>
        <taxon>Gnathifera</taxon>
        <taxon>Rotifera</taxon>
        <taxon>Eurotatoria</taxon>
        <taxon>Bdelloidea</taxon>
        <taxon>Philodinida</taxon>
        <taxon>Philodinidae</taxon>
        <taxon>Rotaria</taxon>
    </lineage>
</organism>
<comment type="caution">
    <text evidence="2">The sequence shown here is derived from an EMBL/GenBank/DDBJ whole genome shotgun (WGS) entry which is preliminary data.</text>
</comment>
<name>A0A8S3DQ83_9BILA</name>
<gene>
    <name evidence="1" type="ORF">BYL167_LOCUS38691</name>
    <name evidence="2" type="ORF">GIL414_LOCUS56787</name>
</gene>
<dbReference type="AlphaFoldDB" id="A0A8S3DQ83"/>
<accession>A0A8S3DQ83</accession>
<proteinExistence type="predicted"/>